<evidence type="ECO:0000259" key="2">
    <source>
        <dbReference type="Pfam" id="PF18962"/>
    </source>
</evidence>
<gene>
    <name evidence="3" type="ORF">SAMN05444277_11421</name>
</gene>
<evidence type="ECO:0000313" key="4">
    <source>
        <dbReference type="Proteomes" id="UP000199031"/>
    </source>
</evidence>
<dbReference type="OrthoDB" id="600763at2"/>
<dbReference type="RefSeq" id="WP_143075916.1">
    <property type="nucleotide sequence ID" value="NZ_FOXQ01000014.1"/>
</dbReference>
<feature type="domain" description="Secretion system C-terminal sorting" evidence="2">
    <location>
        <begin position="351"/>
        <end position="425"/>
    </location>
</feature>
<sequence length="427" mass="46470">MKSIKGAMQVALLFMLLFLSLQAGAQMVNNGAEITIQNGAAIYTATSFTNASAGVVSNNGEIIAGTDLINDASASLSGNGVYSVQANFTNNGTYTYNNSVLNFFGTGNSNLKNNGGTIYKLQVNKDSGFLVNLLDNERVINTVAFLNNNNWIKLNSKIFTIAQNCVIQNFNNKRFFITNGTGVLKKMNLKNAPFVFPVGFNKSTYNQITITENGTPDAYSVRCKDSALLNGSSGLPVSSGGIKAAWVINEAVAGGANAVIEAQWKKPADELPNFDYTKCMLVRYVSNHWDYQANKAGTATGTTYRSIGRSNLTAFGNFTVLSTASPSFTNSHFEAPGALSIAENNNRQMRVYPTIVQNNFNIEVPSDKSIQKMNVQVIDATGKIAWQKQNADFISQRVFLPSLTPGTYIVLIDYEEIKFTQKIIISR</sequence>
<keyword evidence="1" id="KW-0732">Signal</keyword>
<dbReference type="AlphaFoldDB" id="A0A1I5YTJ5"/>
<dbReference type="InterPro" id="IPR026444">
    <property type="entry name" value="Secre_tail"/>
</dbReference>
<keyword evidence="4" id="KW-1185">Reference proteome</keyword>
<reference evidence="3 4" key="1">
    <citation type="submission" date="2016-10" db="EMBL/GenBank/DDBJ databases">
        <authorList>
            <person name="de Groot N.N."/>
        </authorList>
    </citation>
    <scope>NUCLEOTIDE SEQUENCE [LARGE SCALE GENOMIC DNA]</scope>
    <source>
        <strain evidence="3 4">DSM 28286</strain>
    </source>
</reference>
<evidence type="ECO:0000256" key="1">
    <source>
        <dbReference type="SAM" id="SignalP"/>
    </source>
</evidence>
<evidence type="ECO:0000313" key="3">
    <source>
        <dbReference type="EMBL" id="SFQ47598.1"/>
    </source>
</evidence>
<dbReference type="STRING" id="1465490.SAMN05444277_11421"/>
<feature type="chain" id="PRO_5011544497" evidence="1">
    <location>
        <begin position="26"/>
        <end position="427"/>
    </location>
</feature>
<organism evidence="3 4">
    <name type="scientific">Parafilimonas terrae</name>
    <dbReference type="NCBI Taxonomy" id="1465490"/>
    <lineage>
        <taxon>Bacteria</taxon>
        <taxon>Pseudomonadati</taxon>
        <taxon>Bacteroidota</taxon>
        <taxon>Chitinophagia</taxon>
        <taxon>Chitinophagales</taxon>
        <taxon>Chitinophagaceae</taxon>
        <taxon>Parafilimonas</taxon>
    </lineage>
</organism>
<dbReference type="EMBL" id="FOXQ01000014">
    <property type="protein sequence ID" value="SFQ47598.1"/>
    <property type="molecule type" value="Genomic_DNA"/>
</dbReference>
<dbReference type="Proteomes" id="UP000199031">
    <property type="component" value="Unassembled WGS sequence"/>
</dbReference>
<dbReference type="Pfam" id="PF18962">
    <property type="entry name" value="Por_Secre_tail"/>
    <property type="match status" value="1"/>
</dbReference>
<proteinExistence type="predicted"/>
<feature type="signal peptide" evidence="1">
    <location>
        <begin position="1"/>
        <end position="25"/>
    </location>
</feature>
<name>A0A1I5YTJ5_9BACT</name>
<protein>
    <submittedName>
        <fullName evidence="3">Por secretion system C-terminal sorting domain-containing protein</fullName>
    </submittedName>
</protein>
<dbReference type="NCBIfam" id="TIGR04183">
    <property type="entry name" value="Por_Secre_tail"/>
    <property type="match status" value="1"/>
</dbReference>
<accession>A0A1I5YTJ5</accession>